<organism evidence="1 2">
    <name type="scientific">Chlamydomonas reinhardtii</name>
    <name type="common">Chlamydomonas smithii</name>
    <dbReference type="NCBI Taxonomy" id="3055"/>
    <lineage>
        <taxon>Eukaryota</taxon>
        <taxon>Viridiplantae</taxon>
        <taxon>Chlorophyta</taxon>
        <taxon>core chlorophytes</taxon>
        <taxon>Chlorophyceae</taxon>
        <taxon>CS clade</taxon>
        <taxon>Chlamydomonadales</taxon>
        <taxon>Chlamydomonadaceae</taxon>
        <taxon>Chlamydomonas</taxon>
    </lineage>
</organism>
<gene>
    <name evidence="1" type="ORF">CHLRE_11g476026v5</name>
</gene>
<keyword evidence="2" id="KW-1185">Reference proteome</keyword>
<dbReference type="GeneID" id="66055316"/>
<protein>
    <submittedName>
        <fullName evidence="1">Uncharacterized protein</fullName>
    </submittedName>
</protein>
<evidence type="ECO:0000313" key="1">
    <source>
        <dbReference type="EMBL" id="PNW76784.1"/>
    </source>
</evidence>
<accession>A0A2K3D8C5</accession>
<dbReference type="AlphaFoldDB" id="A0A2K3D8C5"/>
<sequence>MARQISGDASSLLEGTVHAITRQALTSIVHSWASRKFAVGWLESVARCAANPQPGRYAGQDLASGYMSGKLLRGRGRGGGAGTGRSDDGAADTHVEQAAMMGLVAAPVVAAAAAGQ</sequence>
<dbReference type="EMBL" id="CM008972">
    <property type="protein sequence ID" value="PNW76784.1"/>
    <property type="molecule type" value="Genomic_DNA"/>
</dbReference>
<name>A0A2K3D8C5_CHLRE</name>
<dbReference type="InParanoid" id="A0A2K3D8C5"/>
<dbReference type="KEGG" id="cre:CHLRE_11g476026v5"/>
<dbReference type="Gramene" id="PNW76784">
    <property type="protein sequence ID" value="PNW76784"/>
    <property type="gene ID" value="CHLRE_11g476026v5"/>
</dbReference>
<dbReference type="Proteomes" id="UP000006906">
    <property type="component" value="Chromosome 11"/>
</dbReference>
<dbReference type="RefSeq" id="XP_042919631.1">
    <property type="nucleotide sequence ID" value="XM_043067626.1"/>
</dbReference>
<proteinExistence type="predicted"/>
<reference evidence="1 2" key="1">
    <citation type="journal article" date="2007" name="Science">
        <title>The Chlamydomonas genome reveals the evolution of key animal and plant functions.</title>
        <authorList>
            <person name="Merchant S.S."/>
            <person name="Prochnik S.E."/>
            <person name="Vallon O."/>
            <person name="Harris E.H."/>
            <person name="Karpowicz S.J."/>
            <person name="Witman G.B."/>
            <person name="Terry A."/>
            <person name="Salamov A."/>
            <person name="Fritz-Laylin L.K."/>
            <person name="Marechal-Drouard L."/>
            <person name="Marshall W.F."/>
            <person name="Qu L.H."/>
            <person name="Nelson D.R."/>
            <person name="Sanderfoot A.A."/>
            <person name="Spalding M.H."/>
            <person name="Kapitonov V.V."/>
            <person name="Ren Q."/>
            <person name="Ferris P."/>
            <person name="Lindquist E."/>
            <person name="Shapiro H."/>
            <person name="Lucas S.M."/>
            <person name="Grimwood J."/>
            <person name="Schmutz J."/>
            <person name="Cardol P."/>
            <person name="Cerutti H."/>
            <person name="Chanfreau G."/>
            <person name="Chen C.L."/>
            <person name="Cognat V."/>
            <person name="Croft M.T."/>
            <person name="Dent R."/>
            <person name="Dutcher S."/>
            <person name="Fernandez E."/>
            <person name="Fukuzawa H."/>
            <person name="Gonzalez-Ballester D."/>
            <person name="Gonzalez-Halphen D."/>
            <person name="Hallmann A."/>
            <person name="Hanikenne M."/>
            <person name="Hippler M."/>
            <person name="Inwood W."/>
            <person name="Jabbari K."/>
            <person name="Kalanon M."/>
            <person name="Kuras R."/>
            <person name="Lefebvre P.A."/>
            <person name="Lemaire S.D."/>
            <person name="Lobanov A.V."/>
            <person name="Lohr M."/>
            <person name="Manuell A."/>
            <person name="Meier I."/>
            <person name="Mets L."/>
            <person name="Mittag M."/>
            <person name="Mittelmeier T."/>
            <person name="Moroney J.V."/>
            <person name="Moseley J."/>
            <person name="Napoli C."/>
            <person name="Nedelcu A.M."/>
            <person name="Niyogi K."/>
            <person name="Novoselov S.V."/>
            <person name="Paulsen I.T."/>
            <person name="Pazour G."/>
            <person name="Purton S."/>
            <person name="Ral J.P."/>
            <person name="Riano-Pachon D.M."/>
            <person name="Riekhof W."/>
            <person name="Rymarquis L."/>
            <person name="Schroda M."/>
            <person name="Stern D."/>
            <person name="Umen J."/>
            <person name="Willows R."/>
            <person name="Wilson N."/>
            <person name="Zimmer S.L."/>
            <person name="Allmer J."/>
            <person name="Balk J."/>
            <person name="Bisova K."/>
            <person name="Chen C.J."/>
            <person name="Elias M."/>
            <person name="Gendler K."/>
            <person name="Hauser C."/>
            <person name="Lamb M.R."/>
            <person name="Ledford H."/>
            <person name="Long J.C."/>
            <person name="Minagawa J."/>
            <person name="Page M.D."/>
            <person name="Pan J."/>
            <person name="Pootakham W."/>
            <person name="Roje S."/>
            <person name="Rose A."/>
            <person name="Stahlberg E."/>
            <person name="Terauchi A.M."/>
            <person name="Yang P."/>
            <person name="Ball S."/>
            <person name="Bowler C."/>
            <person name="Dieckmann C.L."/>
            <person name="Gladyshev V.N."/>
            <person name="Green P."/>
            <person name="Jorgensen R."/>
            <person name="Mayfield S."/>
            <person name="Mueller-Roeber B."/>
            <person name="Rajamani S."/>
            <person name="Sayre R.T."/>
            <person name="Brokstein P."/>
            <person name="Dubchak I."/>
            <person name="Goodstein D."/>
            <person name="Hornick L."/>
            <person name="Huang Y.W."/>
            <person name="Jhaveri J."/>
            <person name="Luo Y."/>
            <person name="Martinez D."/>
            <person name="Ngau W.C."/>
            <person name="Otillar B."/>
            <person name="Poliakov A."/>
            <person name="Porter A."/>
            <person name="Szajkowski L."/>
            <person name="Werner G."/>
            <person name="Zhou K."/>
            <person name="Grigoriev I.V."/>
            <person name="Rokhsar D.S."/>
            <person name="Grossman A.R."/>
        </authorList>
    </citation>
    <scope>NUCLEOTIDE SEQUENCE [LARGE SCALE GENOMIC DNA]</scope>
    <source>
        <strain evidence="2">CC-503</strain>
    </source>
</reference>
<evidence type="ECO:0000313" key="2">
    <source>
        <dbReference type="Proteomes" id="UP000006906"/>
    </source>
</evidence>